<evidence type="ECO:0000313" key="2">
    <source>
        <dbReference type="EMBL" id="KAL0291524.1"/>
    </source>
</evidence>
<reference evidence="2" key="2">
    <citation type="journal article" date="2024" name="Plant">
        <title>Genomic evolution and insights into agronomic trait innovations of Sesamum species.</title>
        <authorList>
            <person name="Miao H."/>
            <person name="Wang L."/>
            <person name="Qu L."/>
            <person name="Liu H."/>
            <person name="Sun Y."/>
            <person name="Le M."/>
            <person name="Wang Q."/>
            <person name="Wei S."/>
            <person name="Zheng Y."/>
            <person name="Lin W."/>
            <person name="Duan Y."/>
            <person name="Cao H."/>
            <person name="Xiong S."/>
            <person name="Wang X."/>
            <person name="Wei L."/>
            <person name="Li C."/>
            <person name="Ma Q."/>
            <person name="Ju M."/>
            <person name="Zhao R."/>
            <person name="Li G."/>
            <person name="Mu C."/>
            <person name="Tian Q."/>
            <person name="Mei H."/>
            <person name="Zhang T."/>
            <person name="Gao T."/>
            <person name="Zhang H."/>
        </authorList>
    </citation>
    <scope>NUCLEOTIDE SEQUENCE</scope>
    <source>
        <strain evidence="2">G01</strain>
    </source>
</reference>
<organism evidence="2">
    <name type="scientific">Sesamum angustifolium</name>
    <dbReference type="NCBI Taxonomy" id="2727405"/>
    <lineage>
        <taxon>Eukaryota</taxon>
        <taxon>Viridiplantae</taxon>
        <taxon>Streptophyta</taxon>
        <taxon>Embryophyta</taxon>
        <taxon>Tracheophyta</taxon>
        <taxon>Spermatophyta</taxon>
        <taxon>Magnoliopsida</taxon>
        <taxon>eudicotyledons</taxon>
        <taxon>Gunneridae</taxon>
        <taxon>Pentapetalae</taxon>
        <taxon>asterids</taxon>
        <taxon>lamiids</taxon>
        <taxon>Lamiales</taxon>
        <taxon>Pedaliaceae</taxon>
        <taxon>Sesamum</taxon>
    </lineage>
</organism>
<accession>A0AAW2J9U2</accession>
<name>A0AAW2J9U2_9LAMI</name>
<keyword evidence="1" id="KW-0732">Signal</keyword>
<dbReference type="EMBL" id="JACGWK010001293">
    <property type="protein sequence ID" value="KAL0291524.1"/>
    <property type="molecule type" value="Genomic_DNA"/>
</dbReference>
<evidence type="ECO:0008006" key="3">
    <source>
        <dbReference type="Google" id="ProtNLM"/>
    </source>
</evidence>
<protein>
    <recommendedName>
        <fullName evidence="3">Secreted protein</fullName>
    </recommendedName>
</protein>
<feature type="signal peptide" evidence="1">
    <location>
        <begin position="1"/>
        <end position="20"/>
    </location>
</feature>
<evidence type="ECO:0000256" key="1">
    <source>
        <dbReference type="SAM" id="SignalP"/>
    </source>
</evidence>
<gene>
    <name evidence="2" type="ORF">Sangu_2533200</name>
</gene>
<dbReference type="AlphaFoldDB" id="A0AAW2J9U2"/>
<feature type="chain" id="PRO_5043744181" description="Secreted protein" evidence="1">
    <location>
        <begin position="21"/>
        <end position="72"/>
    </location>
</feature>
<reference evidence="2" key="1">
    <citation type="submission" date="2020-06" db="EMBL/GenBank/DDBJ databases">
        <authorList>
            <person name="Li T."/>
            <person name="Hu X."/>
            <person name="Zhang T."/>
            <person name="Song X."/>
            <person name="Zhang H."/>
            <person name="Dai N."/>
            <person name="Sheng W."/>
            <person name="Hou X."/>
            <person name="Wei L."/>
        </authorList>
    </citation>
    <scope>NUCLEOTIDE SEQUENCE</scope>
    <source>
        <strain evidence="2">G01</strain>
        <tissue evidence="2">Leaf</tissue>
    </source>
</reference>
<sequence>MMASFKEALVLVPLWCIAKGVVPERALTLVKGSWKRQRGLSVIEPTGDRFQASKRRLQLVDEDSDVVSAEAT</sequence>
<comment type="caution">
    <text evidence="2">The sequence shown here is derived from an EMBL/GenBank/DDBJ whole genome shotgun (WGS) entry which is preliminary data.</text>
</comment>
<proteinExistence type="predicted"/>